<dbReference type="GO" id="GO:0005509">
    <property type="term" value="F:calcium ion binding"/>
    <property type="evidence" value="ECO:0007669"/>
    <property type="project" value="InterPro"/>
</dbReference>
<protein>
    <submittedName>
        <fullName evidence="5">Calmodulin</fullName>
    </submittedName>
</protein>
<sequence length="197" mass="22315">MVATEVIDPNTNSQKESTSGSDPHIHQVLEQGENNSSDQSSDIQHIKVDLGIDEDQIADLKTTFLLLDKNEDGRVTLEELDNVMRSLGQRLNQRELRELISKMSSPEEGEGDSFQFEEFLRMTMEEMEVVEEEDVLKKAFKVFDQNSDGFISTLEMLNVMNQLGEKLTEQEVDAMLQEADLNGDGVVDYYEFVTVLG</sequence>
<keyword evidence="2" id="KW-0106">Calcium</keyword>
<dbReference type="GO" id="GO:0016460">
    <property type="term" value="C:myosin II complex"/>
    <property type="evidence" value="ECO:0007669"/>
    <property type="project" value="TreeGrafter"/>
</dbReference>
<accession>A0A8D8RFM1</accession>
<keyword evidence="1" id="KW-0677">Repeat</keyword>
<evidence type="ECO:0000256" key="3">
    <source>
        <dbReference type="SAM" id="MobiDB-lite"/>
    </source>
</evidence>
<feature type="domain" description="EF-hand" evidence="4">
    <location>
        <begin position="167"/>
        <end position="197"/>
    </location>
</feature>
<feature type="domain" description="EF-hand" evidence="4">
    <location>
        <begin position="131"/>
        <end position="166"/>
    </location>
</feature>
<dbReference type="PROSITE" id="PS00018">
    <property type="entry name" value="EF_HAND_1"/>
    <property type="match status" value="3"/>
</dbReference>
<organism evidence="5">
    <name type="scientific">Cacopsylla melanoneura</name>
    <dbReference type="NCBI Taxonomy" id="428564"/>
    <lineage>
        <taxon>Eukaryota</taxon>
        <taxon>Metazoa</taxon>
        <taxon>Ecdysozoa</taxon>
        <taxon>Arthropoda</taxon>
        <taxon>Hexapoda</taxon>
        <taxon>Insecta</taxon>
        <taxon>Pterygota</taxon>
        <taxon>Neoptera</taxon>
        <taxon>Paraneoptera</taxon>
        <taxon>Hemiptera</taxon>
        <taxon>Sternorrhyncha</taxon>
        <taxon>Psylloidea</taxon>
        <taxon>Psyllidae</taxon>
        <taxon>Psyllinae</taxon>
        <taxon>Cacopsylla</taxon>
    </lineage>
</organism>
<dbReference type="PANTHER" id="PTHR23048:SF0">
    <property type="entry name" value="CALMODULIN LIKE 3"/>
    <property type="match status" value="1"/>
</dbReference>
<dbReference type="PROSITE" id="PS50222">
    <property type="entry name" value="EF_HAND_2"/>
    <property type="match status" value="3"/>
</dbReference>
<feature type="compositionally biased region" description="Polar residues" evidence="3">
    <location>
        <begin position="9"/>
        <end position="21"/>
    </location>
</feature>
<dbReference type="InterPro" id="IPR050230">
    <property type="entry name" value="CALM/Myosin/TropC-like"/>
</dbReference>
<evidence type="ECO:0000313" key="5">
    <source>
        <dbReference type="EMBL" id="CAG6650364.1"/>
    </source>
</evidence>
<dbReference type="Pfam" id="PF13499">
    <property type="entry name" value="EF-hand_7"/>
    <property type="match status" value="2"/>
</dbReference>
<feature type="compositionally biased region" description="Polar residues" evidence="3">
    <location>
        <begin position="32"/>
        <end position="42"/>
    </location>
</feature>
<dbReference type="Gene3D" id="1.10.238.10">
    <property type="entry name" value="EF-hand"/>
    <property type="match status" value="2"/>
</dbReference>
<dbReference type="SUPFAM" id="SSF47473">
    <property type="entry name" value="EF-hand"/>
    <property type="match status" value="1"/>
</dbReference>
<evidence type="ECO:0000259" key="4">
    <source>
        <dbReference type="PROSITE" id="PS50222"/>
    </source>
</evidence>
<evidence type="ECO:0000256" key="2">
    <source>
        <dbReference type="ARBA" id="ARBA00022837"/>
    </source>
</evidence>
<dbReference type="CDD" id="cd00051">
    <property type="entry name" value="EFh"/>
    <property type="match status" value="2"/>
</dbReference>
<feature type="domain" description="EF-hand" evidence="4">
    <location>
        <begin position="55"/>
        <end position="90"/>
    </location>
</feature>
<dbReference type="InterPro" id="IPR002048">
    <property type="entry name" value="EF_hand_dom"/>
</dbReference>
<dbReference type="AlphaFoldDB" id="A0A8D8RFM1"/>
<proteinExistence type="predicted"/>
<evidence type="ECO:0000256" key="1">
    <source>
        <dbReference type="ARBA" id="ARBA00022737"/>
    </source>
</evidence>
<dbReference type="SMART" id="SM00054">
    <property type="entry name" value="EFh"/>
    <property type="match status" value="3"/>
</dbReference>
<dbReference type="PANTHER" id="PTHR23048">
    <property type="entry name" value="MYOSIN LIGHT CHAIN 1, 3"/>
    <property type="match status" value="1"/>
</dbReference>
<dbReference type="InterPro" id="IPR011992">
    <property type="entry name" value="EF-hand-dom_pair"/>
</dbReference>
<feature type="region of interest" description="Disordered" evidence="3">
    <location>
        <begin position="1"/>
        <end position="42"/>
    </location>
</feature>
<dbReference type="EMBL" id="HBUF01162003">
    <property type="protein sequence ID" value="CAG6650364.1"/>
    <property type="molecule type" value="Transcribed_RNA"/>
</dbReference>
<name>A0A8D8RFM1_9HEMI</name>
<dbReference type="InterPro" id="IPR018247">
    <property type="entry name" value="EF_Hand_1_Ca_BS"/>
</dbReference>
<reference evidence="5" key="1">
    <citation type="submission" date="2021-05" db="EMBL/GenBank/DDBJ databases">
        <authorList>
            <person name="Alioto T."/>
            <person name="Alioto T."/>
            <person name="Gomez Garrido J."/>
        </authorList>
    </citation>
    <scope>NUCLEOTIDE SEQUENCE</scope>
</reference>
<dbReference type="FunFam" id="1.10.238.10:FF:000001">
    <property type="entry name" value="Calmodulin 1"/>
    <property type="match status" value="1"/>
</dbReference>